<evidence type="ECO:0008006" key="3">
    <source>
        <dbReference type="Google" id="ProtNLM"/>
    </source>
</evidence>
<proteinExistence type="predicted"/>
<sequence length="77" mass="8831">MDELHKAFLELFGERFGGEVPDDHSVVFGPDNKYGLESMDTMRFASALMPHFGDKVYDLKVEDFSTLRSVHDQLQHV</sequence>
<evidence type="ECO:0000313" key="1">
    <source>
        <dbReference type="EMBL" id="GES33671.1"/>
    </source>
</evidence>
<keyword evidence="2" id="KW-1185">Reference proteome</keyword>
<reference evidence="1 2" key="1">
    <citation type="submission" date="2019-10" db="EMBL/GenBank/DDBJ databases">
        <title>Whole genome shotgun sequence of Streptomyces angustmyceticus NBRC 3934.</title>
        <authorList>
            <person name="Hosoyama A."/>
            <person name="Ichikawa N."/>
            <person name="Kimura A."/>
            <person name="Kitahashi Y."/>
            <person name="Komaki H."/>
            <person name="Uohara A."/>
        </authorList>
    </citation>
    <scope>NUCLEOTIDE SEQUENCE [LARGE SCALE GENOMIC DNA]</scope>
    <source>
        <strain evidence="1 2">NBRC 3934</strain>
    </source>
</reference>
<dbReference type="RefSeq" id="WP_086719648.1">
    <property type="nucleotide sequence ID" value="NZ_BLAG01000020.1"/>
</dbReference>
<evidence type="ECO:0000313" key="2">
    <source>
        <dbReference type="Proteomes" id="UP000325598"/>
    </source>
</evidence>
<name>A0A5J4LNS1_9ACTN</name>
<dbReference type="Proteomes" id="UP000325598">
    <property type="component" value="Unassembled WGS sequence"/>
</dbReference>
<dbReference type="GeneID" id="96750201"/>
<dbReference type="AlphaFoldDB" id="A0A5J4LNS1"/>
<dbReference type="EMBL" id="BLAG01000020">
    <property type="protein sequence ID" value="GES33671.1"/>
    <property type="molecule type" value="Genomic_DNA"/>
</dbReference>
<comment type="caution">
    <text evidence="1">The sequence shown here is derived from an EMBL/GenBank/DDBJ whole genome shotgun (WGS) entry which is preliminary data.</text>
</comment>
<gene>
    <name evidence="1" type="ORF">San01_61590</name>
</gene>
<dbReference type="OrthoDB" id="2989828at2"/>
<protein>
    <recommendedName>
        <fullName evidence="3">Carrier domain-containing protein</fullName>
    </recommendedName>
</protein>
<organism evidence="1 2">
    <name type="scientific">Streptomyces angustmyceticus</name>
    <dbReference type="NCBI Taxonomy" id="285578"/>
    <lineage>
        <taxon>Bacteria</taxon>
        <taxon>Bacillati</taxon>
        <taxon>Actinomycetota</taxon>
        <taxon>Actinomycetes</taxon>
        <taxon>Kitasatosporales</taxon>
        <taxon>Streptomycetaceae</taxon>
        <taxon>Streptomyces</taxon>
    </lineage>
</organism>
<accession>A0A5J4LNS1</accession>